<organism evidence="11 12">
    <name type="scientific">Botryotinia narcissicola</name>
    <dbReference type="NCBI Taxonomy" id="278944"/>
    <lineage>
        <taxon>Eukaryota</taxon>
        <taxon>Fungi</taxon>
        <taxon>Dikarya</taxon>
        <taxon>Ascomycota</taxon>
        <taxon>Pezizomycotina</taxon>
        <taxon>Leotiomycetes</taxon>
        <taxon>Helotiales</taxon>
        <taxon>Sclerotiniaceae</taxon>
        <taxon>Botryotinia</taxon>
    </lineage>
</organism>
<dbReference type="Proteomes" id="UP000297452">
    <property type="component" value="Unassembled WGS sequence"/>
</dbReference>
<dbReference type="GO" id="GO:0016052">
    <property type="term" value="P:carbohydrate catabolic process"/>
    <property type="evidence" value="ECO:0007669"/>
    <property type="project" value="TreeGrafter"/>
</dbReference>
<dbReference type="PRINTS" id="PR00129">
    <property type="entry name" value="CUTINASE"/>
</dbReference>
<feature type="active site" description="Proton donor/acceptor" evidence="8">
    <location>
        <position position="186"/>
    </location>
</feature>
<comment type="catalytic activity">
    <reaction evidence="7">
        <text>cutin + H2O = cutin monomers.</text>
        <dbReference type="EC" id="3.1.1.74"/>
    </reaction>
</comment>
<evidence type="ECO:0000313" key="12">
    <source>
        <dbReference type="Proteomes" id="UP000297452"/>
    </source>
</evidence>
<keyword evidence="4 10" id="KW-0732">Signal</keyword>
<keyword evidence="3" id="KW-0719">Serine esterase</keyword>
<dbReference type="SMART" id="SM01110">
    <property type="entry name" value="Cutinase"/>
    <property type="match status" value="1"/>
</dbReference>
<proteinExistence type="inferred from homology"/>
<dbReference type="GO" id="GO:0005576">
    <property type="term" value="C:extracellular region"/>
    <property type="evidence" value="ECO:0007669"/>
    <property type="project" value="InterPro"/>
</dbReference>
<dbReference type="InterPro" id="IPR000675">
    <property type="entry name" value="Cutinase/axe"/>
</dbReference>
<dbReference type="PANTHER" id="PTHR48250:SF1">
    <property type="entry name" value="CUTINASE"/>
    <property type="match status" value="1"/>
</dbReference>
<dbReference type="GO" id="GO:0050525">
    <property type="term" value="F:cutinase activity"/>
    <property type="evidence" value="ECO:0007669"/>
    <property type="project" value="UniProtKB-EC"/>
</dbReference>
<reference evidence="11 12" key="1">
    <citation type="submission" date="2017-12" db="EMBL/GenBank/DDBJ databases">
        <title>Comparative genomics of Botrytis spp.</title>
        <authorList>
            <person name="Valero-Jimenez C.A."/>
            <person name="Tapia P."/>
            <person name="Veloso J."/>
            <person name="Silva-Moreno E."/>
            <person name="Staats M."/>
            <person name="Valdes J.H."/>
            <person name="Van Kan J.A.L."/>
        </authorList>
    </citation>
    <scope>NUCLEOTIDE SEQUENCE [LARGE SCALE GENOMIC DNA]</scope>
    <source>
        <strain evidence="11 12">MUCL2120</strain>
    </source>
</reference>
<feature type="chain" id="PRO_5021478756" description="cutinase" evidence="10">
    <location>
        <begin position="19"/>
        <end position="218"/>
    </location>
</feature>
<dbReference type="Pfam" id="PF01083">
    <property type="entry name" value="Cutinase"/>
    <property type="match status" value="1"/>
</dbReference>
<dbReference type="PANTHER" id="PTHR48250">
    <property type="entry name" value="CUTINASE 2-RELATED"/>
    <property type="match status" value="1"/>
</dbReference>
<keyword evidence="6 9" id="KW-1015">Disulfide bond</keyword>
<evidence type="ECO:0000256" key="9">
    <source>
        <dbReference type="PIRSR" id="PIRSR611150-2"/>
    </source>
</evidence>
<feature type="disulfide bond" evidence="9">
    <location>
        <begin position="169"/>
        <end position="176"/>
    </location>
</feature>
<comment type="similarity">
    <text evidence="1">Belongs to the cutinase family.</text>
</comment>
<feature type="active site" description="Nucleophile" evidence="8">
    <location>
        <position position="121"/>
    </location>
</feature>
<evidence type="ECO:0000256" key="3">
    <source>
        <dbReference type="ARBA" id="ARBA00022487"/>
    </source>
</evidence>
<feature type="disulfide bond" evidence="9">
    <location>
        <begin position="35"/>
        <end position="110"/>
    </location>
</feature>
<evidence type="ECO:0000313" key="11">
    <source>
        <dbReference type="EMBL" id="TGO43748.1"/>
    </source>
</evidence>
<dbReference type="InterPro" id="IPR011150">
    <property type="entry name" value="Cutinase_monf"/>
</dbReference>
<gene>
    <name evidence="11" type="ORF">BOTNAR_1313g00010</name>
</gene>
<dbReference type="OrthoDB" id="2975078at2759"/>
<protein>
    <recommendedName>
        <fullName evidence="2">cutinase</fullName>
        <ecNumber evidence="2">3.1.1.74</ecNumber>
    </recommendedName>
</protein>
<dbReference type="EMBL" id="PQXJ01001307">
    <property type="protein sequence ID" value="TGO43748.1"/>
    <property type="molecule type" value="Genomic_DNA"/>
</dbReference>
<evidence type="ECO:0000256" key="7">
    <source>
        <dbReference type="ARBA" id="ARBA00034045"/>
    </source>
</evidence>
<evidence type="ECO:0000256" key="5">
    <source>
        <dbReference type="ARBA" id="ARBA00022801"/>
    </source>
</evidence>
<dbReference type="AlphaFoldDB" id="A0A4Z1H420"/>
<accession>A0A4Z1H420</accession>
<evidence type="ECO:0000256" key="4">
    <source>
        <dbReference type="ARBA" id="ARBA00022729"/>
    </source>
</evidence>
<dbReference type="SUPFAM" id="SSF53474">
    <property type="entry name" value="alpha/beta-Hydrolases"/>
    <property type="match status" value="1"/>
</dbReference>
<dbReference type="EC" id="3.1.1.74" evidence="2"/>
<dbReference type="InterPro" id="IPR029058">
    <property type="entry name" value="AB_hydrolase_fold"/>
</dbReference>
<keyword evidence="12" id="KW-1185">Reference proteome</keyword>
<evidence type="ECO:0000256" key="6">
    <source>
        <dbReference type="ARBA" id="ARBA00023157"/>
    </source>
</evidence>
<keyword evidence="5" id="KW-0378">Hydrolase</keyword>
<name>A0A4Z1H420_9HELO</name>
<sequence length="218" mass="21628">MKVAQSLSILLLPLTALAAPILEGTGKVKAAAGACAPMMLIFARGTTETGTLGTVAGPPMVAALGTAVGASNMAVQGVPYPADIPGFLAGGDAAGSKMMAQMISTAVTNCPDSKIVMAGYSQGGQLVHNAAKMLPAATMAKVSSAIIFGDPNNGSPVAGASAANTKVICHTGDNICAHGDLILAPHLTYGVDAGTAAAFAKTAADLLQIYYDTRANVL</sequence>
<evidence type="ECO:0000256" key="1">
    <source>
        <dbReference type="ARBA" id="ARBA00007534"/>
    </source>
</evidence>
<dbReference type="FunFam" id="3.40.50.1820:FF:000244">
    <property type="entry name" value="Cutinase"/>
    <property type="match status" value="1"/>
</dbReference>
<evidence type="ECO:0000256" key="8">
    <source>
        <dbReference type="PIRSR" id="PIRSR611150-1"/>
    </source>
</evidence>
<dbReference type="STRING" id="278944.A0A4Z1H420"/>
<evidence type="ECO:0000256" key="10">
    <source>
        <dbReference type="SAM" id="SignalP"/>
    </source>
</evidence>
<comment type="caution">
    <text evidence="11">The sequence shown here is derived from an EMBL/GenBank/DDBJ whole genome shotgun (WGS) entry which is preliminary data.</text>
</comment>
<feature type="active site" evidence="8">
    <location>
        <position position="173"/>
    </location>
</feature>
<feature type="signal peptide" evidence="10">
    <location>
        <begin position="1"/>
        <end position="18"/>
    </location>
</feature>
<dbReference type="Gene3D" id="3.40.50.1820">
    <property type="entry name" value="alpha/beta hydrolase"/>
    <property type="match status" value="1"/>
</dbReference>
<evidence type="ECO:0000256" key="2">
    <source>
        <dbReference type="ARBA" id="ARBA00013095"/>
    </source>
</evidence>